<feature type="domain" description="AAA" evidence="8">
    <location>
        <begin position="557"/>
        <end position="688"/>
    </location>
</feature>
<dbReference type="InterPro" id="IPR027417">
    <property type="entry name" value="P-loop_NTPase"/>
</dbReference>
<protein>
    <submittedName>
        <fullName evidence="9">Tyrosine-protein kinase ptk</fullName>
        <ecNumber evidence="9">2.7.10.-</ecNumber>
    </submittedName>
</protein>
<evidence type="ECO:0000256" key="2">
    <source>
        <dbReference type="ARBA" id="ARBA00022741"/>
    </source>
</evidence>
<keyword evidence="2" id="KW-0547">Nucleotide-binding</keyword>
<dbReference type="EMBL" id="CP036261">
    <property type="protein sequence ID" value="QDS88362.1"/>
    <property type="molecule type" value="Genomic_DNA"/>
</dbReference>
<evidence type="ECO:0000256" key="7">
    <source>
        <dbReference type="SAM" id="Phobius"/>
    </source>
</evidence>
<dbReference type="GO" id="GO:0004713">
    <property type="term" value="F:protein tyrosine kinase activity"/>
    <property type="evidence" value="ECO:0007669"/>
    <property type="project" value="UniProtKB-KW"/>
</dbReference>
<keyword evidence="1 9" id="KW-0808">Transferase</keyword>
<dbReference type="InterPro" id="IPR005702">
    <property type="entry name" value="Wzc-like_C"/>
</dbReference>
<evidence type="ECO:0000259" key="8">
    <source>
        <dbReference type="Pfam" id="PF13614"/>
    </source>
</evidence>
<evidence type="ECO:0000256" key="5">
    <source>
        <dbReference type="ARBA" id="ARBA00023137"/>
    </source>
</evidence>
<keyword evidence="5" id="KW-0829">Tyrosine-protein kinase</keyword>
<evidence type="ECO:0000256" key="3">
    <source>
        <dbReference type="ARBA" id="ARBA00022777"/>
    </source>
</evidence>
<keyword evidence="7" id="KW-1133">Transmembrane helix</keyword>
<dbReference type="InterPro" id="IPR025669">
    <property type="entry name" value="AAA_dom"/>
</dbReference>
<dbReference type="InterPro" id="IPR050445">
    <property type="entry name" value="Bact_polysacc_biosynth/exp"/>
</dbReference>
<dbReference type="KEGG" id="ruv:EC9_25520"/>
<keyword evidence="4" id="KW-0067">ATP-binding</keyword>
<evidence type="ECO:0000256" key="1">
    <source>
        <dbReference type="ARBA" id="ARBA00022679"/>
    </source>
</evidence>
<evidence type="ECO:0000256" key="6">
    <source>
        <dbReference type="SAM" id="MobiDB-lite"/>
    </source>
</evidence>
<dbReference type="SUPFAM" id="SSF52540">
    <property type="entry name" value="P-loop containing nucleoside triphosphate hydrolases"/>
    <property type="match status" value="1"/>
</dbReference>
<dbReference type="EC" id="2.7.10.-" evidence="9"/>
<evidence type="ECO:0000313" key="9">
    <source>
        <dbReference type="EMBL" id="QDS88362.1"/>
    </source>
</evidence>
<dbReference type="Gene3D" id="3.40.50.300">
    <property type="entry name" value="P-loop containing nucleotide triphosphate hydrolases"/>
    <property type="match status" value="1"/>
</dbReference>
<proteinExistence type="predicted"/>
<name>A0A517M0G2_9BACT</name>
<dbReference type="RefSeq" id="WP_218934759.1">
    <property type="nucleotide sequence ID" value="NZ_CP036261.1"/>
</dbReference>
<gene>
    <name evidence="9" type="primary">ptk_3</name>
    <name evidence="9" type="ORF">EC9_25520</name>
</gene>
<reference evidence="9 10" key="1">
    <citation type="submission" date="2019-02" db="EMBL/GenBank/DDBJ databases">
        <title>Deep-cultivation of Planctomycetes and their phenomic and genomic characterization uncovers novel biology.</title>
        <authorList>
            <person name="Wiegand S."/>
            <person name="Jogler M."/>
            <person name="Boedeker C."/>
            <person name="Pinto D."/>
            <person name="Vollmers J."/>
            <person name="Rivas-Marin E."/>
            <person name="Kohn T."/>
            <person name="Peeters S.H."/>
            <person name="Heuer A."/>
            <person name="Rast P."/>
            <person name="Oberbeckmann S."/>
            <person name="Bunk B."/>
            <person name="Jeske O."/>
            <person name="Meyerdierks A."/>
            <person name="Storesund J.E."/>
            <person name="Kallscheuer N."/>
            <person name="Luecker S."/>
            <person name="Lage O.M."/>
            <person name="Pohl T."/>
            <person name="Merkel B.J."/>
            <person name="Hornburger P."/>
            <person name="Mueller R.-W."/>
            <person name="Bruemmer F."/>
            <person name="Labrenz M."/>
            <person name="Spormann A.M."/>
            <person name="Op den Camp H."/>
            <person name="Overmann J."/>
            <person name="Amann R."/>
            <person name="Jetten M.S.M."/>
            <person name="Mascher T."/>
            <person name="Medema M.H."/>
            <person name="Devos D.P."/>
            <person name="Kaster A.-K."/>
            <person name="Ovreas L."/>
            <person name="Rohde M."/>
            <person name="Galperin M.Y."/>
            <person name="Jogler C."/>
        </authorList>
    </citation>
    <scope>NUCLEOTIDE SEQUENCE [LARGE SCALE GENOMIC DNA]</scope>
    <source>
        <strain evidence="9 10">EC9</strain>
    </source>
</reference>
<dbReference type="Pfam" id="PF13614">
    <property type="entry name" value="AAA_31"/>
    <property type="match status" value="1"/>
</dbReference>
<evidence type="ECO:0000256" key="4">
    <source>
        <dbReference type="ARBA" id="ARBA00022840"/>
    </source>
</evidence>
<dbReference type="CDD" id="cd05387">
    <property type="entry name" value="BY-kinase"/>
    <property type="match status" value="1"/>
</dbReference>
<dbReference type="Proteomes" id="UP000319557">
    <property type="component" value="Chromosome"/>
</dbReference>
<dbReference type="GO" id="GO:0005524">
    <property type="term" value="F:ATP binding"/>
    <property type="evidence" value="ECO:0007669"/>
    <property type="project" value="UniProtKB-KW"/>
</dbReference>
<accession>A0A517M0G2</accession>
<feature type="region of interest" description="Disordered" evidence="6">
    <location>
        <begin position="1"/>
        <end position="32"/>
    </location>
</feature>
<dbReference type="PANTHER" id="PTHR32309:SF31">
    <property type="entry name" value="CAPSULAR EXOPOLYSACCHARIDE FAMILY"/>
    <property type="match status" value="1"/>
</dbReference>
<keyword evidence="3 9" id="KW-0418">Kinase</keyword>
<keyword evidence="7" id="KW-0472">Membrane</keyword>
<keyword evidence="10" id="KW-1185">Reference proteome</keyword>
<feature type="compositionally biased region" description="Polar residues" evidence="6">
    <location>
        <begin position="1"/>
        <end position="16"/>
    </location>
</feature>
<evidence type="ECO:0000313" key="10">
    <source>
        <dbReference type="Proteomes" id="UP000319557"/>
    </source>
</evidence>
<organism evidence="9 10">
    <name type="scientific">Rosistilla ulvae</name>
    <dbReference type="NCBI Taxonomy" id="1930277"/>
    <lineage>
        <taxon>Bacteria</taxon>
        <taxon>Pseudomonadati</taxon>
        <taxon>Planctomycetota</taxon>
        <taxon>Planctomycetia</taxon>
        <taxon>Pirellulales</taxon>
        <taxon>Pirellulaceae</taxon>
        <taxon>Rosistilla</taxon>
    </lineage>
</organism>
<keyword evidence="7" id="KW-0812">Transmembrane</keyword>
<feature type="transmembrane region" description="Helical" evidence="7">
    <location>
        <begin position="49"/>
        <end position="72"/>
    </location>
</feature>
<dbReference type="PANTHER" id="PTHR32309">
    <property type="entry name" value="TYROSINE-PROTEIN KINASE"/>
    <property type="match status" value="1"/>
</dbReference>
<dbReference type="NCBIfam" id="TIGR01007">
    <property type="entry name" value="eps_fam"/>
    <property type="match status" value="1"/>
</dbReference>
<dbReference type="AlphaFoldDB" id="A0A517M0G2"/>
<sequence>MQKTPTSSPQAASQFRNHARPPVRAAHGAPSGSTDLDPKLLWVTIRHCWIWATPIGLALAAAAAFAVFSGFVPVYKASHLLEVNQDFVVFKGIMPTPRNLVASERPLVLNALVLEEVKNDPEVQAFYGSETPLNVGQLRSSVGLSNAGSSTLLSIQFEHEDPVAAATICNKITHSFLSIRDRLDNDRVSNLESWLTPSIDQWKNEVHVHGERVRDLSKVVIGYDPTHRVEGLENDLSVLAGLRTDLSNMIVEESILEAKVAMNAAMGEESANTDLDRSKVRTPYPEEIDQYVEADPSVVTNRKLLAERESRVRNLEDRGLAPLRQEYHKELKEKAAEQQRELDNAVAAARQRAPEAITERLRRTAERTYKESLAERKAASFAQRESINQQLVDLKARRAIIQQEYDIEKSRLEQRGGKAADLRFATEDREIAAGILGQLNQRLAAIRTERRRGSGLHTLAEATPPLAPVEPMPTKKMIVAAGGAFAIPFFLGLLWELRSQKICDSAKLESKLMAPIMGEVAKLPPKFGSRKGRRVFEESIDTLRANLLLSKETSGVRTLTIASSMSGEGKSSVASQLAISVAKASGKTVLLIDGDLRSPDQHAIFGLDLGPGLSKVLSGDIELKDAVDTSLGELVHVLPAGKMHQSPHRLVSASSIRDLLDQALEKYSFVIFDTAPVLAAGETLAIASETDATLVCVMRDVSRTDSVVRSSRRLEASGANVAGTVFSGVPSSQYAYRYGDYRYFTARPEPQTIENA</sequence>